<reference evidence="1 2" key="1">
    <citation type="submission" date="2014-03" db="EMBL/GenBank/DDBJ databases">
        <title>Genomics of Bifidobacteria.</title>
        <authorList>
            <person name="Ventura M."/>
            <person name="Milani C."/>
            <person name="Lugli G.A."/>
        </authorList>
    </citation>
    <scope>NUCLEOTIDE SEQUENCE [LARGE SCALE GENOMIC DNA]</scope>
    <source>
        <strain evidence="1 2">DSM 23967</strain>
    </source>
</reference>
<accession>A0A087D5N6</accession>
<sequence length="287" mass="30904">MLDRIDLGEYVDGLRNPSLLEVEQWDLEAVLADLRDDHPDADADDLLGDSPDPQLVEELADSLRRNMRHVIEGEATAAWGPGKELLIEYRISHDDEDGCYTGLPGESFSVRHSYGDPPSGEALSAIMAGDLHDRGWDHASPASAGHDRWTFAATELLTLGLERGGRSLHGGSSCALTAAEANDWHAGLLDAHGLSAIARRRLDAGDGDRIVLRLGPAAPARGWADVSAELYRFDVGLEDDAEPVDADSPFIGYGWRPEAGLPVRYEIPTGLPLDALSMPSAEPAATR</sequence>
<gene>
    <name evidence="1" type="ORF">BISA_2208</name>
</gene>
<protein>
    <submittedName>
        <fullName evidence="1">Uncharacterized protein</fullName>
    </submittedName>
</protein>
<name>A0A087D5N6_9BIFI</name>
<evidence type="ECO:0000313" key="1">
    <source>
        <dbReference type="EMBL" id="KFI90836.1"/>
    </source>
</evidence>
<dbReference type="AlphaFoldDB" id="A0A087D5N6"/>
<dbReference type="EMBL" id="JGZN01000020">
    <property type="protein sequence ID" value="KFI90836.1"/>
    <property type="molecule type" value="Genomic_DNA"/>
</dbReference>
<dbReference type="STRING" id="1437607.BISA_2208"/>
<dbReference type="RefSeq" id="WP_033892090.1">
    <property type="nucleotide sequence ID" value="NZ_JDUT01000018.1"/>
</dbReference>
<proteinExistence type="predicted"/>
<organism evidence="1 2">
    <name type="scientific">Bifidobacterium saguini DSM 23967</name>
    <dbReference type="NCBI Taxonomy" id="1437607"/>
    <lineage>
        <taxon>Bacteria</taxon>
        <taxon>Bacillati</taxon>
        <taxon>Actinomycetota</taxon>
        <taxon>Actinomycetes</taxon>
        <taxon>Bifidobacteriales</taxon>
        <taxon>Bifidobacteriaceae</taxon>
        <taxon>Bifidobacterium</taxon>
    </lineage>
</organism>
<dbReference type="Proteomes" id="UP000029066">
    <property type="component" value="Unassembled WGS sequence"/>
</dbReference>
<comment type="caution">
    <text evidence="1">The sequence shown here is derived from an EMBL/GenBank/DDBJ whole genome shotgun (WGS) entry which is preliminary data.</text>
</comment>
<evidence type="ECO:0000313" key="2">
    <source>
        <dbReference type="Proteomes" id="UP000029066"/>
    </source>
</evidence>